<organism evidence="2 3">
    <name type="scientific">Cucurbita maxima</name>
    <name type="common">Pumpkin</name>
    <name type="synonym">Winter squash</name>
    <dbReference type="NCBI Taxonomy" id="3661"/>
    <lineage>
        <taxon>Eukaryota</taxon>
        <taxon>Viridiplantae</taxon>
        <taxon>Streptophyta</taxon>
        <taxon>Embryophyta</taxon>
        <taxon>Tracheophyta</taxon>
        <taxon>Spermatophyta</taxon>
        <taxon>Magnoliopsida</taxon>
        <taxon>eudicotyledons</taxon>
        <taxon>Gunneridae</taxon>
        <taxon>Pentapetalae</taxon>
        <taxon>rosids</taxon>
        <taxon>fabids</taxon>
        <taxon>Cucurbitales</taxon>
        <taxon>Cucurbitaceae</taxon>
        <taxon>Cucurbiteae</taxon>
        <taxon>Cucurbita</taxon>
    </lineage>
</organism>
<name>A0A6J1K7S8_CUCMA</name>
<dbReference type="InterPro" id="IPR025659">
    <property type="entry name" value="Tubby-like_C"/>
</dbReference>
<dbReference type="InterPro" id="IPR007612">
    <property type="entry name" value="LOR"/>
</dbReference>
<comment type="similarity">
    <text evidence="1">Belongs to the LOR family.</text>
</comment>
<evidence type="ECO:0000313" key="3">
    <source>
        <dbReference type="RefSeq" id="XP_022996099.1"/>
    </source>
</evidence>
<dbReference type="RefSeq" id="XP_022996099.1">
    <property type="nucleotide sequence ID" value="XM_023140331.1"/>
</dbReference>
<sequence length="248" mass="28849">MRSEFWVLEVNHFINVKTINFDIGQSLEQLWIIDRIFSPKWLKVSFSAVSVFDGEAACFPCMTADLKAETFTVWMKSLIMQGNGLTVFNENGQVAYRIDNYDEKRSREVFLMDLRGKLLFTVRRKSIWFLCDWEGFKEEDVNTEERKQFFRAKKILRVFSNKLSCDVKLCGDESQASLCYRFEGFWGKIAFRILDSRGGLVAEAKRKQSSLGVQLGEDVMSLVLLQTNLDHSLIMALVTMYLLIQRRI</sequence>
<dbReference type="OrthoDB" id="652749at2759"/>
<evidence type="ECO:0000256" key="1">
    <source>
        <dbReference type="ARBA" id="ARBA00005437"/>
    </source>
</evidence>
<gene>
    <name evidence="3" type="primary">LOC111491414</name>
</gene>
<protein>
    <submittedName>
        <fullName evidence="3">Protein LURP-one-related 4-like</fullName>
    </submittedName>
</protein>
<keyword evidence="2" id="KW-1185">Reference proteome</keyword>
<dbReference type="SUPFAM" id="SSF54518">
    <property type="entry name" value="Tubby C-terminal domain-like"/>
    <property type="match status" value="1"/>
</dbReference>
<dbReference type="PANTHER" id="PTHR31087:SF153">
    <property type="entry name" value="PROTEIN LURP-ONE-RELATED 11"/>
    <property type="match status" value="1"/>
</dbReference>
<dbReference type="InterPro" id="IPR038595">
    <property type="entry name" value="LOR_sf"/>
</dbReference>
<dbReference type="KEGG" id="cmax:111491414"/>
<dbReference type="Pfam" id="PF04525">
    <property type="entry name" value="LOR"/>
    <property type="match status" value="1"/>
</dbReference>
<proteinExistence type="inferred from homology"/>
<evidence type="ECO:0000313" key="2">
    <source>
        <dbReference type="Proteomes" id="UP000504608"/>
    </source>
</evidence>
<dbReference type="PANTHER" id="PTHR31087">
    <property type="match status" value="1"/>
</dbReference>
<dbReference type="AlphaFoldDB" id="A0A6J1K7S8"/>
<dbReference type="GeneID" id="111491414"/>
<accession>A0A6J1K7S8</accession>
<dbReference type="Gene3D" id="2.40.160.200">
    <property type="entry name" value="LURP1-related"/>
    <property type="match status" value="1"/>
</dbReference>
<reference evidence="3" key="1">
    <citation type="submission" date="2025-08" db="UniProtKB">
        <authorList>
            <consortium name="RefSeq"/>
        </authorList>
    </citation>
    <scope>IDENTIFICATION</scope>
    <source>
        <tissue evidence="3">Young leaves</tissue>
    </source>
</reference>
<dbReference type="Proteomes" id="UP000504608">
    <property type="component" value="Unplaced"/>
</dbReference>